<evidence type="ECO:0000259" key="3">
    <source>
        <dbReference type="SMART" id="SM00910"/>
    </source>
</evidence>
<reference evidence="4" key="1">
    <citation type="journal article" date="2021" name="PeerJ">
        <title>Extensive microbial diversity within the chicken gut microbiome revealed by metagenomics and culture.</title>
        <authorList>
            <person name="Gilroy R."/>
            <person name="Ravi A."/>
            <person name="Getino M."/>
            <person name="Pursley I."/>
            <person name="Horton D.L."/>
            <person name="Alikhan N.F."/>
            <person name="Baker D."/>
            <person name="Gharbi K."/>
            <person name="Hall N."/>
            <person name="Watson M."/>
            <person name="Adriaenssens E.M."/>
            <person name="Foster-Nyarko E."/>
            <person name="Jarju S."/>
            <person name="Secka A."/>
            <person name="Antonio M."/>
            <person name="Oren A."/>
            <person name="Chaudhuri R.R."/>
            <person name="La Ragione R."/>
            <person name="Hildebrand F."/>
            <person name="Pallen M.J."/>
        </authorList>
    </citation>
    <scope>NUCLEOTIDE SEQUENCE</scope>
    <source>
        <strain evidence="4">ChiBcec15-1070</strain>
    </source>
</reference>
<accession>A0A9D1QEJ9</accession>
<sequence>MEKRRHYAHFRLAGFSYWEGAAVFDELKVGTPLTLRREADNAFDPYAVAIYYGEHKLGFVPRGENHELSKFLEMGHGAWFEARINRVSPTEEPEQQIGVVVHLLGAGEAPEAEKA</sequence>
<evidence type="ECO:0000256" key="1">
    <source>
        <dbReference type="ARBA" id="ARBA00022723"/>
    </source>
</evidence>
<keyword evidence="2" id="KW-0378">Hydrolase</keyword>
<comment type="caution">
    <text evidence="4">The sequence shown here is derived from an EMBL/GenBank/DDBJ whole genome shotgun (WGS) entry which is preliminary data.</text>
</comment>
<dbReference type="SMART" id="SM00910">
    <property type="entry name" value="HIRAN"/>
    <property type="match status" value="1"/>
</dbReference>
<dbReference type="EMBL" id="DXHL01000029">
    <property type="protein sequence ID" value="HIW11068.1"/>
    <property type="molecule type" value="Genomic_DNA"/>
</dbReference>
<keyword evidence="1" id="KW-0479">Metal-binding</keyword>
<proteinExistence type="predicted"/>
<reference evidence="4" key="2">
    <citation type="submission" date="2021-04" db="EMBL/GenBank/DDBJ databases">
        <authorList>
            <person name="Gilroy R."/>
        </authorList>
    </citation>
    <scope>NUCLEOTIDE SEQUENCE</scope>
    <source>
        <strain evidence="4">ChiBcec15-1070</strain>
    </source>
</reference>
<dbReference type="GO" id="GO:0016818">
    <property type="term" value="F:hydrolase activity, acting on acid anhydrides, in phosphorus-containing anhydrides"/>
    <property type="evidence" value="ECO:0007669"/>
    <property type="project" value="InterPro"/>
</dbReference>
<dbReference type="Pfam" id="PF08797">
    <property type="entry name" value="HIRAN"/>
    <property type="match status" value="1"/>
</dbReference>
<organism evidence="4 5">
    <name type="scientific">Candidatus Rikenella faecigallinarum</name>
    <dbReference type="NCBI Taxonomy" id="2838745"/>
    <lineage>
        <taxon>Bacteria</taxon>
        <taxon>Pseudomonadati</taxon>
        <taxon>Bacteroidota</taxon>
        <taxon>Bacteroidia</taxon>
        <taxon>Bacteroidales</taxon>
        <taxon>Rikenellaceae</taxon>
        <taxon>Rikenella</taxon>
    </lineage>
</organism>
<evidence type="ECO:0000256" key="2">
    <source>
        <dbReference type="ARBA" id="ARBA00022801"/>
    </source>
</evidence>
<evidence type="ECO:0000313" key="5">
    <source>
        <dbReference type="Proteomes" id="UP000823926"/>
    </source>
</evidence>
<name>A0A9D1QEJ9_9BACT</name>
<protein>
    <submittedName>
        <fullName evidence="4">HIRAN domain-containing protein</fullName>
    </submittedName>
</protein>
<feature type="domain" description="HIRAN" evidence="3">
    <location>
        <begin position="5"/>
        <end position="103"/>
    </location>
</feature>
<dbReference type="Proteomes" id="UP000823926">
    <property type="component" value="Unassembled WGS sequence"/>
</dbReference>
<dbReference type="Gene3D" id="3.30.70.2330">
    <property type="match status" value="1"/>
</dbReference>
<dbReference type="AlphaFoldDB" id="A0A9D1QEJ9"/>
<evidence type="ECO:0000313" key="4">
    <source>
        <dbReference type="EMBL" id="HIW11068.1"/>
    </source>
</evidence>
<dbReference type="InterPro" id="IPR014905">
    <property type="entry name" value="HIRAN"/>
</dbReference>
<dbReference type="GO" id="GO:0003676">
    <property type="term" value="F:nucleic acid binding"/>
    <property type="evidence" value="ECO:0007669"/>
    <property type="project" value="InterPro"/>
</dbReference>
<dbReference type="GO" id="GO:0008270">
    <property type="term" value="F:zinc ion binding"/>
    <property type="evidence" value="ECO:0007669"/>
    <property type="project" value="InterPro"/>
</dbReference>
<gene>
    <name evidence="4" type="ORF">H9888_06160</name>
</gene>